<dbReference type="AlphaFoldDB" id="A0AAU7DIS7"/>
<organism evidence="2">
    <name type="scientific">Telmatobacter sp. DSM 110680</name>
    <dbReference type="NCBI Taxonomy" id="3036704"/>
    <lineage>
        <taxon>Bacteria</taxon>
        <taxon>Pseudomonadati</taxon>
        <taxon>Acidobacteriota</taxon>
        <taxon>Terriglobia</taxon>
        <taxon>Terriglobales</taxon>
        <taxon>Acidobacteriaceae</taxon>
        <taxon>Telmatobacter</taxon>
    </lineage>
</organism>
<accession>A0AAU7DIS7</accession>
<reference evidence="2" key="1">
    <citation type="submission" date="2023-03" db="EMBL/GenBank/DDBJ databases">
        <title>Edaphobacter sp.</title>
        <authorList>
            <person name="Huber K.J."/>
            <person name="Papendorf J."/>
            <person name="Pilke C."/>
            <person name="Bunk B."/>
            <person name="Sproeer C."/>
            <person name="Pester M."/>
        </authorList>
    </citation>
    <scope>NUCLEOTIDE SEQUENCE</scope>
    <source>
        <strain evidence="2">DSM 110680</strain>
    </source>
</reference>
<proteinExistence type="predicted"/>
<protein>
    <submittedName>
        <fullName evidence="2">VWA domain-containing protein</fullName>
    </submittedName>
</protein>
<dbReference type="NCBIfam" id="TIGR03436">
    <property type="entry name" value="acidobact_VWFA"/>
    <property type="match status" value="1"/>
</dbReference>
<feature type="region of interest" description="Disordered" evidence="1">
    <location>
        <begin position="377"/>
        <end position="417"/>
    </location>
</feature>
<evidence type="ECO:0000313" key="2">
    <source>
        <dbReference type="EMBL" id="XBH16997.1"/>
    </source>
</evidence>
<sequence length="587" mass="64469">MSAAQDQSAQAPAVLSVTTHEVLLDVVVTDGGHAVTGLKSTDFIVTENGNPQVVASLQEHRPMTAATDAQVVAKPPLAPNTFTNYSAVANANAYTVILLDALNTRLDDQMSVREALIRYLKDRPPGGPVAIFERDTKMHLVQGFTSDPQVLLAAAQSARNNPQLLKMVRGTREENLVYRMDDVTLGFQLLGRYLAAFPGRKNLIWFTGALPQSNAREPMSDPFNDDFRILEGDPHALTAALTLSRVAVYPVDARALQVAPQYEAASNRMPQPNAMIHFDNGQGFQHTNLDLIAEATGGRAFYSSNGLGSKIAEIENNGSSYYTLTYATTNKDWNGELRHIRIEMNHPHVKLQYRQGYFAVDRTKQEQAQLDRLNKAQHGENGSAGDEGSPEQTHAEVSGEQEPAKTPPVNAEKSAPRKDAFNDAMLLGAVPAEEIIFNAHVSASEKVVQLSKDDAWPQDNYLAADWKYKPFHTYTVEFTADGKTLQLTKGPDGLRHGRMAFVSIVYDQTAQNVNSILTTTNLDIDEDQYKELLQHGITARQEIAVPAKGSFFLRLGVDDTVNDRIGTLEFAVDQVRPEAGTLISQSK</sequence>
<evidence type="ECO:0000256" key="1">
    <source>
        <dbReference type="SAM" id="MobiDB-lite"/>
    </source>
</evidence>
<dbReference type="RefSeq" id="WP_348262229.1">
    <property type="nucleotide sequence ID" value="NZ_CP121196.1"/>
</dbReference>
<dbReference type="EMBL" id="CP121196">
    <property type="protein sequence ID" value="XBH16997.1"/>
    <property type="molecule type" value="Genomic_DNA"/>
</dbReference>
<dbReference type="InterPro" id="IPR017802">
    <property type="entry name" value="VWFA-rel_acidobac-type"/>
</dbReference>
<gene>
    <name evidence="2" type="ORF">P8935_20790</name>
</gene>
<name>A0AAU7DIS7_9BACT</name>